<evidence type="ECO:0000313" key="5">
    <source>
        <dbReference type="Proteomes" id="UP000316416"/>
    </source>
</evidence>
<name>A0ABX6VFN7_9GAMM</name>
<gene>
    <name evidence="4" type="ORF">FM038_018670</name>
</gene>
<dbReference type="Gene3D" id="2.40.160.20">
    <property type="match status" value="1"/>
</dbReference>
<dbReference type="Proteomes" id="UP000316416">
    <property type="component" value="Chromosome"/>
</dbReference>
<organism evidence="4 5">
    <name type="scientific">Shewanella eurypsychrophilus</name>
    <dbReference type="NCBI Taxonomy" id="2593656"/>
    <lineage>
        <taxon>Bacteria</taxon>
        <taxon>Pseudomonadati</taxon>
        <taxon>Pseudomonadota</taxon>
        <taxon>Gammaproteobacteria</taxon>
        <taxon>Alteromonadales</taxon>
        <taxon>Shewanellaceae</taxon>
        <taxon>Shewanella</taxon>
    </lineage>
</organism>
<keyword evidence="5" id="KW-1185">Reference proteome</keyword>
<reference evidence="4" key="1">
    <citation type="submission" date="2021-07" db="EMBL/GenBank/DDBJ databases">
        <title>Shewanella sp. YLB-07 whole genome sequence.</title>
        <authorList>
            <person name="Yu L."/>
        </authorList>
    </citation>
    <scope>NUCLEOTIDE SEQUENCE</scope>
    <source>
        <strain evidence="4">YLB-08</strain>
    </source>
</reference>
<dbReference type="Pfam" id="PF13505">
    <property type="entry name" value="OMP_b-brl"/>
    <property type="match status" value="1"/>
</dbReference>
<feature type="signal peptide" evidence="2">
    <location>
        <begin position="1"/>
        <end position="18"/>
    </location>
</feature>
<keyword evidence="1 2" id="KW-0732">Signal</keyword>
<sequence length="187" mass="19984">MKLLSIVIASILSFGAIAAESNHIIGGNLGYGSQDFEVDNSDKYGGGDSVGIDAYYRYMLNDNFGIEGSLFSGSGGVVSVFTGIFANADNIRYKGVRAAIYGQLSLSESNSIYAKLGASANQLNYDISGGFGSDTIESIETDGTDFYGAVGWGIRFQSGLGLNVEYQYVPIQELIVQNFSIGMSYRF</sequence>
<evidence type="ECO:0000313" key="4">
    <source>
        <dbReference type="EMBL" id="QPG59200.1"/>
    </source>
</evidence>
<evidence type="ECO:0000256" key="1">
    <source>
        <dbReference type="ARBA" id="ARBA00022729"/>
    </source>
</evidence>
<feature type="chain" id="PRO_5046601766" evidence="2">
    <location>
        <begin position="19"/>
        <end position="187"/>
    </location>
</feature>
<evidence type="ECO:0000259" key="3">
    <source>
        <dbReference type="Pfam" id="PF13505"/>
    </source>
</evidence>
<dbReference type="RefSeq" id="WP_142870555.1">
    <property type="nucleotide sequence ID" value="NZ_CP045503.2"/>
</dbReference>
<dbReference type="InterPro" id="IPR027385">
    <property type="entry name" value="Beta-barrel_OMP"/>
</dbReference>
<feature type="domain" description="Outer membrane protein beta-barrel" evidence="3">
    <location>
        <begin position="7"/>
        <end position="187"/>
    </location>
</feature>
<accession>A0ABX6VFN7</accession>
<proteinExistence type="predicted"/>
<dbReference type="InterPro" id="IPR011250">
    <property type="entry name" value="OMP/PagP_B-barrel"/>
</dbReference>
<evidence type="ECO:0000256" key="2">
    <source>
        <dbReference type="SAM" id="SignalP"/>
    </source>
</evidence>
<dbReference type="EMBL" id="CP045503">
    <property type="protein sequence ID" value="QPG59200.1"/>
    <property type="molecule type" value="Genomic_DNA"/>
</dbReference>
<dbReference type="SUPFAM" id="SSF56925">
    <property type="entry name" value="OMPA-like"/>
    <property type="match status" value="1"/>
</dbReference>
<protein>
    <submittedName>
        <fullName evidence="4">Porin family protein</fullName>
    </submittedName>
</protein>